<dbReference type="InterPro" id="IPR031939">
    <property type="entry name" value="Adhesin_E-like"/>
</dbReference>
<dbReference type="AlphaFoldDB" id="A0A7W6NR00"/>
<dbReference type="RefSeq" id="WP_183204786.1">
    <property type="nucleotide sequence ID" value="NZ_BAAAER010000007.1"/>
</dbReference>
<sequence length="160" mass="16749">MIGLLFAVALAAQDAPPLITVRPVAPEERINPPAQGDWRTIWDAEDSTAGIDVASVTREGPVRKVWVARISEPLPDMPGSYSLVRMELDCDKALARPLWFAMHAASGAGIAGFVPAEAPAPYGPGSGGAAIAAMVCTDRPFVGPGFPTHQAFAASVTETR</sequence>
<dbReference type="Pfam" id="PF16747">
    <property type="entry name" value="Adhesin_E"/>
    <property type="match status" value="1"/>
</dbReference>
<dbReference type="EMBL" id="JACIDM010000002">
    <property type="protein sequence ID" value="MBB4083717.1"/>
    <property type="molecule type" value="Genomic_DNA"/>
</dbReference>
<dbReference type="Proteomes" id="UP000529946">
    <property type="component" value="Unassembled WGS sequence"/>
</dbReference>
<organism evidence="2 3">
    <name type="scientific">Brevundimonas lenta</name>
    <dbReference type="NCBI Taxonomy" id="424796"/>
    <lineage>
        <taxon>Bacteria</taxon>
        <taxon>Pseudomonadati</taxon>
        <taxon>Pseudomonadota</taxon>
        <taxon>Alphaproteobacteria</taxon>
        <taxon>Caulobacterales</taxon>
        <taxon>Caulobacteraceae</taxon>
        <taxon>Brevundimonas</taxon>
    </lineage>
</organism>
<keyword evidence="3" id="KW-1185">Reference proteome</keyword>
<reference evidence="2 3" key="1">
    <citation type="submission" date="2020-08" db="EMBL/GenBank/DDBJ databases">
        <title>Genomic Encyclopedia of Type Strains, Phase IV (KMG-IV): sequencing the most valuable type-strain genomes for metagenomic binning, comparative biology and taxonomic classification.</title>
        <authorList>
            <person name="Goeker M."/>
        </authorList>
    </citation>
    <scope>NUCLEOTIDE SEQUENCE [LARGE SCALE GENOMIC DNA]</scope>
    <source>
        <strain evidence="2 3">DSM 23960</strain>
    </source>
</reference>
<feature type="domain" description="Surface-adhesin protein E-like" evidence="1">
    <location>
        <begin position="38"/>
        <end position="137"/>
    </location>
</feature>
<name>A0A7W6NR00_9CAUL</name>
<gene>
    <name evidence="2" type="ORF">GGR12_002583</name>
</gene>
<evidence type="ECO:0000313" key="2">
    <source>
        <dbReference type="EMBL" id="MBB4083717.1"/>
    </source>
</evidence>
<protein>
    <recommendedName>
        <fullName evidence="1">Surface-adhesin protein E-like domain-containing protein</fullName>
    </recommendedName>
</protein>
<accession>A0A7W6NR00</accession>
<comment type="caution">
    <text evidence="2">The sequence shown here is derived from an EMBL/GenBank/DDBJ whole genome shotgun (WGS) entry which is preliminary data.</text>
</comment>
<evidence type="ECO:0000259" key="1">
    <source>
        <dbReference type="Pfam" id="PF16747"/>
    </source>
</evidence>
<proteinExistence type="predicted"/>
<evidence type="ECO:0000313" key="3">
    <source>
        <dbReference type="Proteomes" id="UP000529946"/>
    </source>
</evidence>